<proteinExistence type="predicted"/>
<keyword evidence="1" id="KW-0175">Coiled coil</keyword>
<dbReference type="GeneID" id="107272180"/>
<sequence length="615" mass="67664">MNQQGPYLQSPYYQGFQSDGFPLNQQNSCQPFPHNPYNVVPSLGQNQQVFSAGHLPPNFADHSRPYLGNTAPVLIFPNCCPANPLSTIPPPLPQQPVTTSSLPIALNYPLLSVNYTPGLPFYFPGSCYTFPITSPICDPSAWQKDNKNGCACCQRRHELSSGSQKNSGTSCREDANENHRCHQGNDGTICNKKNCPSSINLQALVSQLLSLQGIVPCAASRIILKKIPGSDITAPIDETVACAQKSIGALNKDQLLAEARNAQQVNALINLHMTANPPSNIIPILTMVQLKVNVLKAQVENLVNQKIVESQSLGVTANNNLDPVVLSLKSDAELREILNALRQKESDERVSMNFAPYHSQRIIAEARLTNLQSKISQVEDEMERRRNNALPRTPLRHLPQNIPNFGSAFGTTFYTLSESAYTTITAPDEQNYQSPNPFIIQVRSPRKLYLKPHVGSPETTYASKTRQAVEPRCTCSPDDAEKGENEENTVTSGKLTCQTQESIDEINKELDTLRTDAENNVGMHPEKNPEDSNKIVPKMYSGVGEESKDDFGSKDKNRVQLKSVELAGESQESNKSGESNELSTTKKGPKGICSGESESELDETKGNENSRDWNE</sequence>
<dbReference type="AlphaFoldDB" id="A0AAJ7C8I2"/>
<organism evidence="3 4">
    <name type="scientific">Cephus cinctus</name>
    <name type="common">Wheat stem sawfly</name>
    <dbReference type="NCBI Taxonomy" id="211228"/>
    <lineage>
        <taxon>Eukaryota</taxon>
        <taxon>Metazoa</taxon>
        <taxon>Ecdysozoa</taxon>
        <taxon>Arthropoda</taxon>
        <taxon>Hexapoda</taxon>
        <taxon>Insecta</taxon>
        <taxon>Pterygota</taxon>
        <taxon>Neoptera</taxon>
        <taxon>Endopterygota</taxon>
        <taxon>Hymenoptera</taxon>
        <taxon>Cephoidea</taxon>
        <taxon>Cephidae</taxon>
        <taxon>Cephus</taxon>
    </lineage>
</organism>
<keyword evidence="3" id="KW-1185">Reference proteome</keyword>
<evidence type="ECO:0000313" key="4">
    <source>
        <dbReference type="RefSeq" id="XP_015604547.1"/>
    </source>
</evidence>
<name>A0AAJ7C8I2_CEPCN</name>
<feature type="compositionally biased region" description="Basic and acidic residues" evidence="2">
    <location>
        <begin position="602"/>
        <end position="615"/>
    </location>
</feature>
<dbReference type="KEGG" id="ccin:107272180"/>
<dbReference type="RefSeq" id="XP_015604547.1">
    <property type="nucleotide sequence ID" value="XM_015749061.2"/>
</dbReference>
<dbReference type="Proteomes" id="UP000694920">
    <property type="component" value="Unplaced"/>
</dbReference>
<evidence type="ECO:0000256" key="2">
    <source>
        <dbReference type="SAM" id="MobiDB-lite"/>
    </source>
</evidence>
<accession>A0AAJ7C8I2</accession>
<evidence type="ECO:0000256" key="1">
    <source>
        <dbReference type="SAM" id="Coils"/>
    </source>
</evidence>
<feature type="region of interest" description="Disordered" evidence="2">
    <location>
        <begin position="472"/>
        <end position="495"/>
    </location>
</feature>
<reference evidence="4" key="1">
    <citation type="submission" date="2025-08" db="UniProtKB">
        <authorList>
            <consortium name="RefSeq"/>
        </authorList>
    </citation>
    <scope>IDENTIFICATION</scope>
</reference>
<gene>
    <name evidence="4" type="primary">LOC107272180</name>
</gene>
<feature type="region of interest" description="Disordered" evidence="2">
    <location>
        <begin position="517"/>
        <end position="615"/>
    </location>
</feature>
<evidence type="ECO:0000313" key="3">
    <source>
        <dbReference type="Proteomes" id="UP000694920"/>
    </source>
</evidence>
<protein>
    <submittedName>
        <fullName evidence="4">Uncharacterized protein LOC107272180 isoform X1</fullName>
    </submittedName>
</protein>
<feature type="coiled-coil region" evidence="1">
    <location>
        <begin position="361"/>
        <end position="388"/>
    </location>
</feature>
<feature type="compositionally biased region" description="Basic and acidic residues" evidence="2">
    <location>
        <begin position="524"/>
        <end position="533"/>
    </location>
</feature>
<feature type="compositionally biased region" description="Polar residues" evidence="2">
    <location>
        <begin position="570"/>
        <end position="586"/>
    </location>
</feature>
<feature type="compositionally biased region" description="Basic and acidic residues" evidence="2">
    <location>
        <begin position="545"/>
        <end position="558"/>
    </location>
</feature>